<proteinExistence type="inferred from homology"/>
<keyword evidence="8" id="KW-0472">Membrane</keyword>
<evidence type="ECO:0000256" key="12">
    <source>
        <dbReference type="RuleBase" id="RU000363"/>
    </source>
</evidence>
<evidence type="ECO:0000256" key="9">
    <source>
        <dbReference type="ARBA" id="ARBA00059620"/>
    </source>
</evidence>
<dbReference type="GO" id="GO:0016020">
    <property type="term" value="C:membrane"/>
    <property type="evidence" value="ECO:0007669"/>
    <property type="project" value="UniProtKB-SubCell"/>
</dbReference>
<name>A0A8H4IRK9_9PEZI</name>
<comment type="similarity">
    <text evidence="2 12">Belongs to the short-chain dehydrogenases/reductases (SDR) family.</text>
</comment>
<organism evidence="13 14">
    <name type="scientific">Botryosphaeria dothidea</name>
    <dbReference type="NCBI Taxonomy" id="55169"/>
    <lineage>
        <taxon>Eukaryota</taxon>
        <taxon>Fungi</taxon>
        <taxon>Dikarya</taxon>
        <taxon>Ascomycota</taxon>
        <taxon>Pezizomycotina</taxon>
        <taxon>Dothideomycetes</taxon>
        <taxon>Dothideomycetes incertae sedis</taxon>
        <taxon>Botryosphaeriales</taxon>
        <taxon>Botryosphaeriaceae</taxon>
        <taxon>Botryosphaeria</taxon>
    </lineage>
</organism>
<dbReference type="Pfam" id="PF00106">
    <property type="entry name" value="adh_short"/>
    <property type="match status" value="1"/>
</dbReference>
<keyword evidence="4" id="KW-0521">NADP</keyword>
<keyword evidence="3" id="KW-0812">Transmembrane</keyword>
<protein>
    <recommendedName>
        <fullName evidence="10">Short-chain dehydrogenase/reductase 3</fullName>
    </recommendedName>
    <alternativeName>
        <fullName evidence="11">Retinal short-chain dehydrogenase/reductase 1</fullName>
    </alternativeName>
</protein>
<dbReference type="InterPro" id="IPR036291">
    <property type="entry name" value="NAD(P)-bd_dom_sf"/>
</dbReference>
<keyword evidence="14" id="KW-1185">Reference proteome</keyword>
<evidence type="ECO:0000256" key="4">
    <source>
        <dbReference type="ARBA" id="ARBA00022857"/>
    </source>
</evidence>
<dbReference type="EMBL" id="WWBZ02000040">
    <property type="protein sequence ID" value="KAF4305074.1"/>
    <property type="molecule type" value="Genomic_DNA"/>
</dbReference>
<dbReference type="InterPro" id="IPR002347">
    <property type="entry name" value="SDR_fam"/>
</dbReference>
<evidence type="ECO:0000313" key="13">
    <source>
        <dbReference type="EMBL" id="KAF4305074.1"/>
    </source>
</evidence>
<dbReference type="Proteomes" id="UP000572817">
    <property type="component" value="Unassembled WGS sequence"/>
</dbReference>
<evidence type="ECO:0000256" key="7">
    <source>
        <dbReference type="ARBA" id="ARBA00023098"/>
    </source>
</evidence>
<keyword evidence="6" id="KW-0560">Oxidoreductase</keyword>
<evidence type="ECO:0000313" key="14">
    <source>
        <dbReference type="Proteomes" id="UP000572817"/>
    </source>
</evidence>
<dbReference type="PRINTS" id="PR00081">
    <property type="entry name" value="GDHRDH"/>
</dbReference>
<dbReference type="FunFam" id="3.40.50.720:FF:000131">
    <property type="entry name" value="Short-chain dehydrogenase/reductase 3"/>
    <property type="match status" value="1"/>
</dbReference>
<dbReference type="AlphaFoldDB" id="A0A8H4IRK9"/>
<gene>
    <name evidence="13" type="ORF">GTA08_BOTSDO06407</name>
</gene>
<evidence type="ECO:0000256" key="2">
    <source>
        <dbReference type="ARBA" id="ARBA00006484"/>
    </source>
</evidence>
<evidence type="ECO:0000256" key="11">
    <source>
        <dbReference type="ARBA" id="ARBA00082544"/>
    </source>
</evidence>
<dbReference type="PANTHER" id="PTHR24322">
    <property type="entry name" value="PKSB"/>
    <property type="match status" value="1"/>
</dbReference>
<dbReference type="OrthoDB" id="10253736at2759"/>
<evidence type="ECO:0000256" key="6">
    <source>
        <dbReference type="ARBA" id="ARBA00023002"/>
    </source>
</evidence>
<evidence type="ECO:0000256" key="8">
    <source>
        <dbReference type="ARBA" id="ARBA00023136"/>
    </source>
</evidence>
<sequence length="357" mass="38413">MSKRSQALISLVGPIASAAINPLVTGPLLLLLTTAPPGIQEPVLRRLAKLPPQVTVSRITSVLKWLFAIGLAGHVNAWLNSLATNGWSLRSDQHRWIWPTEIAVVTGGCSGIGEVVVNGLVKKGVKVAILDVQPLPKRLEHASISYFRCDITDPDTVTRAADEVRSSLGHPSILVNNAGIGSSHTILETTPAQLNKIFGVNLLSHWYTTQAFLPEMVKQNKGHVVTVASMASFVTVASITDYAATKSGALAFHEGLTQELRHRHKAPNVHTTVVHPNWVKTPLVADYVDHLERNQGKLLTADGVGGAIVKQILACRGNQLILPPALKPASAVRGFPHWMQERTRDGVSSVGTGEQPK</sequence>
<evidence type="ECO:0000256" key="5">
    <source>
        <dbReference type="ARBA" id="ARBA00022989"/>
    </source>
</evidence>
<reference evidence="13" key="1">
    <citation type="submission" date="2020-04" db="EMBL/GenBank/DDBJ databases">
        <title>Genome Assembly and Annotation of Botryosphaeria dothidea sdau 11-99, a Latent Pathogen of Apple Fruit Ring Rot in China.</title>
        <authorList>
            <person name="Yu C."/>
            <person name="Diao Y."/>
            <person name="Lu Q."/>
            <person name="Zhao J."/>
            <person name="Cui S."/>
            <person name="Peng C."/>
            <person name="He B."/>
            <person name="Liu H."/>
        </authorList>
    </citation>
    <scope>NUCLEOTIDE SEQUENCE [LARGE SCALE GENOMIC DNA]</scope>
    <source>
        <strain evidence="13">Sdau11-99</strain>
    </source>
</reference>
<evidence type="ECO:0000256" key="10">
    <source>
        <dbReference type="ARBA" id="ARBA00068717"/>
    </source>
</evidence>
<dbReference type="Gene3D" id="3.40.50.720">
    <property type="entry name" value="NAD(P)-binding Rossmann-like Domain"/>
    <property type="match status" value="1"/>
</dbReference>
<evidence type="ECO:0000256" key="1">
    <source>
        <dbReference type="ARBA" id="ARBA00004141"/>
    </source>
</evidence>
<dbReference type="PANTHER" id="PTHR24322:SF736">
    <property type="entry name" value="RETINOL DEHYDROGENASE 10"/>
    <property type="match status" value="1"/>
</dbReference>
<dbReference type="SUPFAM" id="SSF51735">
    <property type="entry name" value="NAD(P)-binding Rossmann-fold domains"/>
    <property type="match status" value="1"/>
</dbReference>
<comment type="function">
    <text evidence="9">Catalyzes the reduction of all-trans-retinal to all-trans-retinol in the presence of NADPH.</text>
</comment>
<keyword evidence="7" id="KW-0443">Lipid metabolism</keyword>
<dbReference type="GO" id="GO:0052650">
    <property type="term" value="F:all-trans-retinol dehydrogenase (NADP+) activity"/>
    <property type="evidence" value="ECO:0007669"/>
    <property type="project" value="UniProtKB-ARBA"/>
</dbReference>
<accession>A0A8H4IRK9</accession>
<comment type="subcellular location">
    <subcellularLocation>
        <location evidence="1">Membrane</location>
        <topology evidence="1">Multi-pass membrane protein</topology>
    </subcellularLocation>
</comment>
<dbReference type="PRINTS" id="PR00080">
    <property type="entry name" value="SDRFAMILY"/>
</dbReference>
<evidence type="ECO:0000256" key="3">
    <source>
        <dbReference type="ARBA" id="ARBA00022692"/>
    </source>
</evidence>
<keyword evidence="5" id="KW-1133">Transmembrane helix</keyword>
<comment type="caution">
    <text evidence="13">The sequence shown here is derived from an EMBL/GenBank/DDBJ whole genome shotgun (WGS) entry which is preliminary data.</text>
</comment>